<evidence type="ECO:0000256" key="3">
    <source>
        <dbReference type="ARBA" id="ARBA00022989"/>
    </source>
</evidence>
<evidence type="ECO:0000256" key="5">
    <source>
        <dbReference type="SAM" id="Phobius"/>
    </source>
</evidence>
<dbReference type="GO" id="GO:0006457">
    <property type="term" value="P:protein folding"/>
    <property type="evidence" value="ECO:0007669"/>
    <property type="project" value="InterPro"/>
</dbReference>
<keyword evidence="4 5" id="KW-0472">Membrane</keyword>
<feature type="transmembrane region" description="Helical" evidence="5">
    <location>
        <begin position="20"/>
        <end position="37"/>
    </location>
</feature>
<dbReference type="Gene3D" id="1.20.1550.10">
    <property type="entry name" value="DsbB-like"/>
    <property type="match status" value="1"/>
</dbReference>
<reference evidence="6 7" key="1">
    <citation type="submission" date="2019-03" db="EMBL/GenBank/DDBJ databases">
        <title>The complete genome sequence of Swingsia_sp. F3b2 LMG30590(T).</title>
        <authorList>
            <person name="Chua K.-O."/>
            <person name="Chan K.-G."/>
            <person name="See-Too W.-S."/>
        </authorList>
    </citation>
    <scope>NUCLEOTIDE SEQUENCE [LARGE SCALE GENOMIC DNA]</scope>
    <source>
        <strain evidence="6 7">F3b2</strain>
    </source>
</reference>
<proteinExistence type="predicted"/>
<evidence type="ECO:0000256" key="2">
    <source>
        <dbReference type="ARBA" id="ARBA00022692"/>
    </source>
</evidence>
<feature type="transmembrane region" description="Helical" evidence="5">
    <location>
        <begin position="80"/>
        <end position="99"/>
    </location>
</feature>
<organism evidence="6 7">
    <name type="scientific">Formicincola oecophyllae</name>
    <dbReference type="NCBI Taxonomy" id="2558361"/>
    <lineage>
        <taxon>Bacteria</taxon>
        <taxon>Pseudomonadati</taxon>
        <taxon>Pseudomonadota</taxon>
        <taxon>Alphaproteobacteria</taxon>
        <taxon>Acetobacterales</taxon>
        <taxon>Acetobacteraceae</taxon>
        <taxon>Formicincola</taxon>
    </lineage>
</organism>
<evidence type="ECO:0000256" key="4">
    <source>
        <dbReference type="ARBA" id="ARBA00023136"/>
    </source>
</evidence>
<dbReference type="OrthoDB" id="9808637at2"/>
<protein>
    <submittedName>
        <fullName evidence="6">Disulfide bond formation protein B</fullName>
    </submittedName>
</protein>
<dbReference type="EMBL" id="CP038231">
    <property type="protein sequence ID" value="QDH13486.1"/>
    <property type="molecule type" value="Genomic_DNA"/>
</dbReference>
<dbReference type="AlphaFoldDB" id="A0A4Y6UAK1"/>
<keyword evidence="7" id="KW-1185">Reference proteome</keyword>
<evidence type="ECO:0000256" key="1">
    <source>
        <dbReference type="ARBA" id="ARBA00004141"/>
    </source>
</evidence>
<dbReference type="GO" id="GO:0015035">
    <property type="term" value="F:protein-disulfide reductase activity"/>
    <property type="evidence" value="ECO:0007669"/>
    <property type="project" value="InterPro"/>
</dbReference>
<evidence type="ECO:0000313" key="6">
    <source>
        <dbReference type="EMBL" id="QDH13486.1"/>
    </source>
</evidence>
<dbReference type="Pfam" id="PF02600">
    <property type="entry name" value="DsbB"/>
    <property type="match status" value="1"/>
</dbReference>
<dbReference type="SUPFAM" id="SSF158442">
    <property type="entry name" value="DsbB-like"/>
    <property type="match status" value="1"/>
</dbReference>
<dbReference type="KEGG" id="swf:E3E12_03920"/>
<dbReference type="GO" id="GO:0016020">
    <property type="term" value="C:membrane"/>
    <property type="evidence" value="ECO:0007669"/>
    <property type="project" value="UniProtKB-SubCell"/>
</dbReference>
<keyword evidence="2 5" id="KW-0812">Transmembrane</keyword>
<dbReference type="Proteomes" id="UP000318709">
    <property type="component" value="Chromosome"/>
</dbReference>
<dbReference type="InterPro" id="IPR003752">
    <property type="entry name" value="DiS_bond_form_DsbB/BdbC"/>
</dbReference>
<evidence type="ECO:0000313" key="7">
    <source>
        <dbReference type="Proteomes" id="UP000318709"/>
    </source>
</evidence>
<sequence length="177" mass="19753">MTKDHPLLSSLQNLGSWRLCGFLALMAAIFALGFAWYAEHILNLVPCELCLLARWPWRAVLVLGGLAWLGPAFTARLMWFLMLLCLTVGLGIGVTHFGVEHGWWESPFAACHGGLLSQGADFTQWFNSPLQAVKPCDRPDYVWGLPLSLTTLSLLYNAGVLMVLLLLPCWLQREEIL</sequence>
<name>A0A4Y6UAK1_9PROT</name>
<gene>
    <name evidence="6" type="ORF">E3E12_03920</name>
</gene>
<accession>A0A4Y6UAK1</accession>
<dbReference type="InterPro" id="IPR023380">
    <property type="entry name" value="DsbB-like_sf"/>
</dbReference>
<comment type="subcellular location">
    <subcellularLocation>
        <location evidence="1">Membrane</location>
        <topology evidence="1">Multi-pass membrane protein</topology>
    </subcellularLocation>
</comment>
<keyword evidence="3 5" id="KW-1133">Transmembrane helix</keyword>
<feature type="transmembrane region" description="Helical" evidence="5">
    <location>
        <begin position="154"/>
        <end position="171"/>
    </location>
</feature>
<dbReference type="RefSeq" id="WP_141443193.1">
    <property type="nucleotide sequence ID" value="NZ_CP038231.1"/>
</dbReference>